<evidence type="ECO:0000313" key="2">
    <source>
        <dbReference type="EMBL" id="MDB7981961.1"/>
    </source>
</evidence>
<comment type="pathway">
    <text evidence="1">Carbohydrate metabolism.</text>
</comment>
<dbReference type="InterPro" id="IPR012062">
    <property type="entry name" value="GatZ/KbaZ-like"/>
</dbReference>
<name>A0A3E3E3V2_9FIRM</name>
<dbReference type="RefSeq" id="WP_117446397.1">
    <property type="nucleotide sequence ID" value="NZ_CALCIP010000014.1"/>
</dbReference>
<dbReference type="Pfam" id="PF08013">
    <property type="entry name" value="GatZ_KbaZ-like"/>
    <property type="match status" value="1"/>
</dbReference>
<dbReference type="AlphaFoldDB" id="A0A3E3E3V2"/>
<dbReference type="Proteomes" id="UP000260721">
    <property type="component" value="Unassembled WGS sequence"/>
</dbReference>
<dbReference type="InterPro" id="IPR050303">
    <property type="entry name" value="GatZ_KbaZ_carbometab"/>
</dbReference>
<gene>
    <name evidence="3" type="ORF">DXC78_07180</name>
    <name evidence="2" type="ORF">PND82_03900</name>
</gene>
<reference evidence="2" key="2">
    <citation type="submission" date="2023-01" db="EMBL/GenBank/DDBJ databases">
        <title>Human gut microbiome strain richness.</title>
        <authorList>
            <person name="Chen-Liaw A."/>
        </authorList>
    </citation>
    <scope>NUCLEOTIDE SEQUENCE</scope>
    <source>
        <strain evidence="2">D8_m1001271B151109d0_201107</strain>
    </source>
</reference>
<dbReference type="GO" id="GO:0009401">
    <property type="term" value="P:phosphoenolpyruvate-dependent sugar phosphotransferase system"/>
    <property type="evidence" value="ECO:0007669"/>
    <property type="project" value="TreeGrafter"/>
</dbReference>
<organism evidence="3 4">
    <name type="scientific">Faecalicoccus pleomorphus</name>
    <dbReference type="NCBI Taxonomy" id="1323"/>
    <lineage>
        <taxon>Bacteria</taxon>
        <taxon>Bacillati</taxon>
        <taxon>Bacillota</taxon>
        <taxon>Erysipelotrichia</taxon>
        <taxon>Erysipelotrichales</taxon>
        <taxon>Erysipelotrichaceae</taxon>
        <taxon>Faecalicoccus</taxon>
    </lineage>
</organism>
<accession>A0A3E3E3V2</accession>
<evidence type="ECO:0000313" key="4">
    <source>
        <dbReference type="Proteomes" id="UP000260721"/>
    </source>
</evidence>
<protein>
    <submittedName>
        <fullName evidence="2 3">Tagatose-bisphosphate aldolase</fullName>
    </submittedName>
</protein>
<dbReference type="Gene3D" id="1.10.400.20">
    <property type="entry name" value="putative tagatose 6-phosphate kinase domain like"/>
    <property type="match status" value="1"/>
</dbReference>
<dbReference type="GO" id="GO:0005975">
    <property type="term" value="P:carbohydrate metabolic process"/>
    <property type="evidence" value="ECO:0007669"/>
    <property type="project" value="InterPro"/>
</dbReference>
<comment type="caution">
    <text evidence="3">The sequence shown here is derived from an EMBL/GenBank/DDBJ whole genome shotgun (WGS) entry which is preliminary data.</text>
</comment>
<dbReference type="InterPro" id="IPR013785">
    <property type="entry name" value="Aldolase_TIM"/>
</dbReference>
<sequence>MPKQNPLLNIIKRQKQGEAVGIYSCCSSNSFVIEAAIETAKKQNSCVLIESTANQVDQNGGYSGMTPKDFYKYCLDVAGKVGLDKDRIFLGGDHLGPLTVSNKPEAEAMDYAKTLVHDYVRAGFTKIHIDTSMKVADDDPNTRLSDETIARRGATLAKVCEEAYQELLQENPDAIHPVYIVGSEVPIPGGAVEEDAGMQVTKPEDFKSTVQTFEKAFEDMGIQNAWQYVMAAVVQPGVEEKDAGCEEYDRERAKDLMASIKEFDNLVFEGHSTDYQTKYKLKELIEDGVGILKVGPGLTYAAREGIFSLCCIEEELAQVYDFETSHFKEVLDEVMLENPGKWAPYYHGTEKEIAFKRKYSFSDRSRYYMPNPKVQDALNKLLNNLKEHPVSLPLLSQYMPIQYTLVREGKLENTPEALIKARVSYTIEEYTFATKQEQLVNE</sequence>
<dbReference type="Gene3D" id="3.20.20.70">
    <property type="entry name" value="Aldolase class I"/>
    <property type="match status" value="1"/>
</dbReference>
<dbReference type="STRING" id="1123313.GCA_000420345_01416"/>
<dbReference type="GO" id="GO:0005886">
    <property type="term" value="C:plasma membrane"/>
    <property type="evidence" value="ECO:0007669"/>
    <property type="project" value="TreeGrafter"/>
</dbReference>
<dbReference type="EMBL" id="QUSK01000014">
    <property type="protein sequence ID" value="RGD76277.1"/>
    <property type="molecule type" value="Genomic_DNA"/>
</dbReference>
<dbReference type="EMBL" id="JAQLXO010000003">
    <property type="protein sequence ID" value="MDB7981961.1"/>
    <property type="molecule type" value="Genomic_DNA"/>
</dbReference>
<reference evidence="3 4" key="1">
    <citation type="submission" date="2018-08" db="EMBL/GenBank/DDBJ databases">
        <title>A genome reference for cultivated species of the human gut microbiota.</title>
        <authorList>
            <person name="Zou Y."/>
            <person name="Xue W."/>
            <person name="Luo G."/>
        </authorList>
    </citation>
    <scope>NUCLEOTIDE SEQUENCE [LARGE SCALE GENOMIC DNA]</scope>
    <source>
        <strain evidence="3 4">TF08-11</strain>
    </source>
</reference>
<dbReference type="Proteomes" id="UP001212981">
    <property type="component" value="Unassembled WGS sequence"/>
</dbReference>
<dbReference type="SUPFAM" id="SSF51569">
    <property type="entry name" value="Aldolase"/>
    <property type="match status" value="1"/>
</dbReference>
<evidence type="ECO:0000313" key="3">
    <source>
        <dbReference type="EMBL" id="RGD76277.1"/>
    </source>
</evidence>
<dbReference type="PANTHER" id="PTHR32502:SF2">
    <property type="entry name" value="D-TAGATOSE-1,6-BISPHOSPHATE ALDOLASE SUBUNIT KBAZ"/>
    <property type="match status" value="1"/>
</dbReference>
<proteinExistence type="predicted"/>
<dbReference type="PIRSF" id="PIRSF009264">
    <property type="entry name" value="TagBP_ald_AgaZ"/>
    <property type="match status" value="1"/>
</dbReference>
<evidence type="ECO:0000256" key="1">
    <source>
        <dbReference type="ARBA" id="ARBA00005007"/>
    </source>
</evidence>
<dbReference type="PANTHER" id="PTHR32502">
    <property type="entry name" value="N-ACETYLGALACTOSAMINE PERMEASE II COMPONENT-RELATED"/>
    <property type="match status" value="1"/>
</dbReference>